<evidence type="ECO:0000256" key="1">
    <source>
        <dbReference type="SAM" id="Phobius"/>
    </source>
</evidence>
<protein>
    <submittedName>
        <fullName evidence="2">Uncharacterized protein</fullName>
    </submittedName>
</protein>
<reference evidence="2" key="1">
    <citation type="journal article" date="2021" name="Proc. Natl. Acad. Sci. U.S.A.">
        <title>A Catalog of Tens of Thousands of Viruses from Human Metagenomes Reveals Hidden Associations with Chronic Diseases.</title>
        <authorList>
            <person name="Tisza M.J."/>
            <person name="Buck C.B."/>
        </authorList>
    </citation>
    <scope>NUCLEOTIDE SEQUENCE</scope>
    <source>
        <strain evidence="2">CtWiL39</strain>
    </source>
</reference>
<keyword evidence="1" id="KW-1133">Transmembrane helix</keyword>
<dbReference type="EMBL" id="BK015531">
    <property type="protein sequence ID" value="DAE11394.1"/>
    <property type="molecule type" value="Genomic_DNA"/>
</dbReference>
<feature type="transmembrane region" description="Helical" evidence="1">
    <location>
        <begin position="24"/>
        <end position="43"/>
    </location>
</feature>
<evidence type="ECO:0000313" key="2">
    <source>
        <dbReference type="EMBL" id="DAE11394.1"/>
    </source>
</evidence>
<name>A0A8S5PWZ7_9CAUD</name>
<accession>A0A8S5PWZ7</accession>
<sequence length="44" mass="4969">MSCTGLYGTIISAYYTIVNRHFGVFHTFSLLTLSALCAILNLWR</sequence>
<organism evidence="2">
    <name type="scientific">Myoviridae sp. ctWiL39</name>
    <dbReference type="NCBI Taxonomy" id="2825120"/>
    <lineage>
        <taxon>Viruses</taxon>
        <taxon>Duplodnaviria</taxon>
        <taxon>Heunggongvirae</taxon>
        <taxon>Uroviricota</taxon>
        <taxon>Caudoviricetes</taxon>
    </lineage>
</organism>
<proteinExistence type="predicted"/>
<keyword evidence="1" id="KW-0472">Membrane</keyword>
<keyword evidence="1" id="KW-0812">Transmembrane</keyword>